<name>A0A7J7D5X8_TRIWF</name>
<protein>
    <submittedName>
        <fullName evidence="1">Uncharacterized protein</fullName>
    </submittedName>
</protein>
<evidence type="ECO:0000313" key="1">
    <source>
        <dbReference type="EMBL" id="KAF5741711.1"/>
    </source>
</evidence>
<accession>A0A7J7D5X8</accession>
<dbReference type="InParanoid" id="A0A7J7D5X8"/>
<gene>
    <name evidence="1" type="ORF">HS088_TW10G00715</name>
</gene>
<organism evidence="1 2">
    <name type="scientific">Tripterygium wilfordii</name>
    <name type="common">Thunder God vine</name>
    <dbReference type="NCBI Taxonomy" id="458696"/>
    <lineage>
        <taxon>Eukaryota</taxon>
        <taxon>Viridiplantae</taxon>
        <taxon>Streptophyta</taxon>
        <taxon>Embryophyta</taxon>
        <taxon>Tracheophyta</taxon>
        <taxon>Spermatophyta</taxon>
        <taxon>Magnoliopsida</taxon>
        <taxon>eudicotyledons</taxon>
        <taxon>Gunneridae</taxon>
        <taxon>Pentapetalae</taxon>
        <taxon>rosids</taxon>
        <taxon>fabids</taxon>
        <taxon>Celastrales</taxon>
        <taxon>Celastraceae</taxon>
        <taxon>Tripterygium</taxon>
    </lineage>
</organism>
<evidence type="ECO:0000313" key="2">
    <source>
        <dbReference type="Proteomes" id="UP000593562"/>
    </source>
</evidence>
<dbReference type="Proteomes" id="UP000593562">
    <property type="component" value="Unassembled WGS sequence"/>
</dbReference>
<comment type="caution">
    <text evidence="1">The sequence shown here is derived from an EMBL/GenBank/DDBJ whole genome shotgun (WGS) entry which is preliminary data.</text>
</comment>
<proteinExistence type="predicted"/>
<dbReference type="AlphaFoldDB" id="A0A7J7D5X8"/>
<sequence length="78" mass="9444">MSHTEYITHRPVQFNEFTVSKFNLKSQLSRTEKTFACARRVESVPVTEKSLDIFMIFRRQYEKRERKESSLRERSEVI</sequence>
<keyword evidence="2" id="KW-1185">Reference proteome</keyword>
<dbReference type="EMBL" id="JAAARO010000010">
    <property type="protein sequence ID" value="KAF5741711.1"/>
    <property type="molecule type" value="Genomic_DNA"/>
</dbReference>
<reference evidence="1 2" key="1">
    <citation type="journal article" date="2020" name="Nat. Commun.">
        <title>Genome of Tripterygium wilfordii and identification of cytochrome P450 involved in triptolide biosynthesis.</title>
        <authorList>
            <person name="Tu L."/>
            <person name="Su P."/>
            <person name="Zhang Z."/>
            <person name="Gao L."/>
            <person name="Wang J."/>
            <person name="Hu T."/>
            <person name="Zhou J."/>
            <person name="Zhang Y."/>
            <person name="Zhao Y."/>
            <person name="Liu Y."/>
            <person name="Song Y."/>
            <person name="Tong Y."/>
            <person name="Lu Y."/>
            <person name="Yang J."/>
            <person name="Xu C."/>
            <person name="Jia M."/>
            <person name="Peters R.J."/>
            <person name="Huang L."/>
            <person name="Gao W."/>
        </authorList>
    </citation>
    <scope>NUCLEOTIDE SEQUENCE [LARGE SCALE GENOMIC DNA]</scope>
    <source>
        <strain evidence="2">cv. XIE 37</strain>
        <tissue evidence="1">Leaf</tissue>
    </source>
</reference>